<dbReference type="PANTHER" id="PTHR12277:SF81">
    <property type="entry name" value="PROTEIN ABHD13"/>
    <property type="match status" value="1"/>
</dbReference>
<dbReference type="GO" id="GO:0016787">
    <property type="term" value="F:hydrolase activity"/>
    <property type="evidence" value="ECO:0007669"/>
    <property type="project" value="UniProtKB-KW"/>
</dbReference>
<protein>
    <submittedName>
        <fullName evidence="3">Alpha/Beta hydrolase protein</fullName>
    </submittedName>
</protein>
<keyword evidence="3" id="KW-0378">Hydrolase</keyword>
<proteinExistence type="predicted"/>
<dbReference type="InterPro" id="IPR000073">
    <property type="entry name" value="AB_hydrolase_1"/>
</dbReference>
<dbReference type="InterPro" id="IPR029058">
    <property type="entry name" value="AB_hydrolase_fold"/>
</dbReference>
<comment type="caution">
    <text evidence="3">The sequence shown here is derived from an EMBL/GenBank/DDBJ whole genome shotgun (WGS) entry which is preliminary data.</text>
</comment>
<name>A0ABR1YCV9_9PEZI</name>
<keyword evidence="1" id="KW-0472">Membrane</keyword>
<feature type="transmembrane region" description="Helical" evidence="1">
    <location>
        <begin position="12"/>
        <end position="32"/>
    </location>
</feature>
<dbReference type="Pfam" id="PF12697">
    <property type="entry name" value="Abhydrolase_6"/>
    <property type="match status" value="1"/>
</dbReference>
<evidence type="ECO:0000313" key="4">
    <source>
        <dbReference type="Proteomes" id="UP001492380"/>
    </source>
</evidence>
<reference evidence="3 4" key="1">
    <citation type="submission" date="2024-04" db="EMBL/GenBank/DDBJ databases">
        <title>Phyllosticta paracitricarpa is synonymous to the EU quarantine fungus P. citricarpa based on phylogenomic analyses.</title>
        <authorList>
            <consortium name="Lawrence Berkeley National Laboratory"/>
            <person name="Van Ingen-Buijs V.A."/>
            <person name="Van Westerhoven A.C."/>
            <person name="Haridas S."/>
            <person name="Skiadas P."/>
            <person name="Martin F."/>
            <person name="Groenewald J.Z."/>
            <person name="Crous P.W."/>
            <person name="Seidl M.F."/>
        </authorList>
    </citation>
    <scope>NUCLEOTIDE SEQUENCE [LARGE SCALE GENOMIC DNA]</scope>
    <source>
        <strain evidence="3 4">CBS 123374</strain>
    </source>
</reference>
<feature type="domain" description="AB hydrolase-1" evidence="2">
    <location>
        <begin position="118"/>
        <end position="273"/>
    </location>
</feature>
<sequence>MISILVFATKSLVVSICSYLGILGLMIAFPILQTHLFYLHRVKQAWFKDLNIPEAFGFLPGQVTSFSIPTSDGEKLHAWHILSLGAYRQNQDQLLARAPESKNLALDLLQNDPEARLVIYFHGTAGCIASGWRPESYRALSAAAPDKIHVLTADYRGYGLSSGTPSEEGLLLDGIALVKWATQDAGIPPSRIVIFGQSLGTAVAVSVTQHLASLKSPVTFSGMVLVAPFSDVATLMATYRIAGVVPVLSPLAWFPPLLAFFTSFLANTWMTKDRIAELVRSLERGGSGHGYHLTLIHAEDDPIIGCAHSDVLFWHAITAATSKEIAYEELECEKRLERKDYGHGGWSVERKTPKGLIRQERLRFGVHDTIMTFPTTSLAILRAFQAADPGFGK</sequence>
<evidence type="ECO:0000256" key="1">
    <source>
        <dbReference type="SAM" id="Phobius"/>
    </source>
</evidence>
<evidence type="ECO:0000259" key="2">
    <source>
        <dbReference type="Pfam" id="PF12697"/>
    </source>
</evidence>
<gene>
    <name evidence="3" type="ORF">HDK90DRAFT_68172</name>
</gene>
<keyword evidence="1" id="KW-1133">Transmembrane helix</keyword>
<accession>A0ABR1YCV9</accession>
<keyword evidence="1" id="KW-0812">Transmembrane</keyword>
<dbReference type="Proteomes" id="UP001492380">
    <property type="component" value="Unassembled WGS sequence"/>
</dbReference>
<dbReference type="SUPFAM" id="SSF53474">
    <property type="entry name" value="alpha/beta-Hydrolases"/>
    <property type="match status" value="1"/>
</dbReference>
<dbReference type="EMBL" id="JBBWRZ010000011">
    <property type="protein sequence ID" value="KAK8225836.1"/>
    <property type="molecule type" value="Genomic_DNA"/>
</dbReference>
<evidence type="ECO:0000313" key="3">
    <source>
        <dbReference type="EMBL" id="KAK8225836.1"/>
    </source>
</evidence>
<dbReference type="Gene3D" id="3.40.50.1820">
    <property type="entry name" value="alpha/beta hydrolase"/>
    <property type="match status" value="1"/>
</dbReference>
<dbReference type="PANTHER" id="PTHR12277">
    <property type="entry name" value="ALPHA/BETA HYDROLASE DOMAIN-CONTAINING PROTEIN"/>
    <property type="match status" value="1"/>
</dbReference>
<keyword evidence="4" id="KW-1185">Reference proteome</keyword>
<organism evidence="3 4">
    <name type="scientific">Phyllosticta capitalensis</name>
    <dbReference type="NCBI Taxonomy" id="121624"/>
    <lineage>
        <taxon>Eukaryota</taxon>
        <taxon>Fungi</taxon>
        <taxon>Dikarya</taxon>
        <taxon>Ascomycota</taxon>
        <taxon>Pezizomycotina</taxon>
        <taxon>Dothideomycetes</taxon>
        <taxon>Dothideomycetes incertae sedis</taxon>
        <taxon>Botryosphaeriales</taxon>
        <taxon>Phyllostictaceae</taxon>
        <taxon>Phyllosticta</taxon>
    </lineage>
</organism>